<feature type="transmembrane region" description="Helical" evidence="1">
    <location>
        <begin position="7"/>
        <end position="30"/>
    </location>
</feature>
<reference evidence="2 3" key="1">
    <citation type="journal article" date="2013" name="PLoS ONE">
        <title>Lactobacillus paracasei comparative genomics: towards species pan-genome definition and exploitation of diversity.</title>
        <authorList>
            <person name="Smokvina T."/>
            <person name="Wels M."/>
            <person name="Polka J."/>
            <person name="Chervaux C."/>
            <person name="Brisse S."/>
            <person name="Boekhorst J."/>
            <person name="van Hylckama Vlieg J.E."/>
            <person name="Siezen R.J."/>
        </authorList>
    </citation>
    <scope>NUCLEOTIDE SEQUENCE [LARGE SCALE GENOMIC DNA]</scope>
    <source>
        <strain evidence="2 3">Lpp41</strain>
    </source>
</reference>
<feature type="transmembrane region" description="Helical" evidence="1">
    <location>
        <begin position="42"/>
        <end position="61"/>
    </location>
</feature>
<evidence type="ECO:0000313" key="2">
    <source>
        <dbReference type="EMBL" id="EPC71392.1"/>
    </source>
</evidence>
<name>A0A829H589_LACPA</name>
<accession>A0A829H589</accession>
<gene>
    <name evidence="2" type="ORF">Lpp41_11948</name>
</gene>
<dbReference type="Proteomes" id="UP000014244">
    <property type="component" value="Unassembled WGS sequence"/>
</dbReference>
<evidence type="ECO:0000313" key="3">
    <source>
        <dbReference type="Proteomes" id="UP000014244"/>
    </source>
</evidence>
<sequence>MKTKGKIFIGSGGILTVIFALMTIIAFSGIKNFVGIELGTGFIGLLVIALLIICWQIYLLLEKSALGWSFNIILGSYTLVVGVAIFFHCLIFHWLCAISVIFPPRNNGEGPGL</sequence>
<protein>
    <submittedName>
        <fullName evidence="2">Uncharacterized protein</fullName>
    </submittedName>
</protein>
<keyword evidence="1" id="KW-0812">Transmembrane</keyword>
<keyword evidence="1" id="KW-0472">Membrane</keyword>
<proteinExistence type="predicted"/>
<dbReference type="EMBL" id="ANKE01000571">
    <property type="protein sequence ID" value="EPC71392.1"/>
    <property type="molecule type" value="Genomic_DNA"/>
</dbReference>
<organism evidence="2 3">
    <name type="scientific">Lacticaseibacillus paracasei subsp. paracasei Lpp41</name>
    <dbReference type="NCBI Taxonomy" id="1256208"/>
    <lineage>
        <taxon>Bacteria</taxon>
        <taxon>Bacillati</taxon>
        <taxon>Bacillota</taxon>
        <taxon>Bacilli</taxon>
        <taxon>Lactobacillales</taxon>
        <taxon>Lactobacillaceae</taxon>
        <taxon>Lacticaseibacillus</taxon>
    </lineage>
</organism>
<keyword evidence="1" id="KW-1133">Transmembrane helix</keyword>
<dbReference type="AlphaFoldDB" id="A0A829H589"/>
<feature type="transmembrane region" description="Helical" evidence="1">
    <location>
        <begin position="73"/>
        <end position="102"/>
    </location>
</feature>
<evidence type="ECO:0000256" key="1">
    <source>
        <dbReference type="SAM" id="Phobius"/>
    </source>
</evidence>
<comment type="caution">
    <text evidence="2">The sequence shown here is derived from an EMBL/GenBank/DDBJ whole genome shotgun (WGS) entry which is preliminary data.</text>
</comment>